<feature type="signal peptide" evidence="1">
    <location>
        <begin position="1"/>
        <end position="21"/>
    </location>
</feature>
<dbReference type="Proteomes" id="UP001208570">
    <property type="component" value="Unassembled WGS sequence"/>
</dbReference>
<keyword evidence="1" id="KW-0732">Signal</keyword>
<sequence>MTTKALLAVVLLAVCVAMVTAMPHRGSPGHGGYDHGYGNPYDQHGGYPDGHYPGRYPGHYPGHYPGRYPGGGVHH</sequence>
<evidence type="ECO:0000313" key="2">
    <source>
        <dbReference type="EMBL" id="KAK2142698.1"/>
    </source>
</evidence>
<protein>
    <submittedName>
        <fullName evidence="2">Uncharacterized protein</fullName>
    </submittedName>
</protein>
<comment type="caution">
    <text evidence="2">The sequence shown here is derived from an EMBL/GenBank/DDBJ whole genome shotgun (WGS) entry which is preliminary data.</text>
</comment>
<reference evidence="2" key="1">
    <citation type="journal article" date="2023" name="Mol. Biol. Evol.">
        <title>Third-Generation Sequencing Reveals the Adaptive Role of the Epigenome in Three Deep-Sea Polychaetes.</title>
        <authorList>
            <person name="Perez M."/>
            <person name="Aroh O."/>
            <person name="Sun Y."/>
            <person name="Lan Y."/>
            <person name="Juniper S.K."/>
            <person name="Young C.R."/>
            <person name="Angers B."/>
            <person name="Qian P.Y."/>
        </authorList>
    </citation>
    <scope>NUCLEOTIDE SEQUENCE</scope>
    <source>
        <strain evidence="2">P08H-3</strain>
    </source>
</reference>
<organism evidence="2 3">
    <name type="scientific">Paralvinella palmiformis</name>
    <dbReference type="NCBI Taxonomy" id="53620"/>
    <lineage>
        <taxon>Eukaryota</taxon>
        <taxon>Metazoa</taxon>
        <taxon>Spiralia</taxon>
        <taxon>Lophotrochozoa</taxon>
        <taxon>Annelida</taxon>
        <taxon>Polychaeta</taxon>
        <taxon>Sedentaria</taxon>
        <taxon>Canalipalpata</taxon>
        <taxon>Terebellida</taxon>
        <taxon>Terebelliformia</taxon>
        <taxon>Alvinellidae</taxon>
        <taxon>Paralvinella</taxon>
    </lineage>
</organism>
<evidence type="ECO:0000313" key="3">
    <source>
        <dbReference type="Proteomes" id="UP001208570"/>
    </source>
</evidence>
<name>A0AAD9IY63_9ANNE</name>
<keyword evidence="3" id="KW-1185">Reference proteome</keyword>
<dbReference type="EMBL" id="JAODUP010000922">
    <property type="protein sequence ID" value="KAK2142698.1"/>
    <property type="molecule type" value="Genomic_DNA"/>
</dbReference>
<dbReference type="AlphaFoldDB" id="A0AAD9IY63"/>
<feature type="chain" id="PRO_5042033711" evidence="1">
    <location>
        <begin position="22"/>
        <end position="75"/>
    </location>
</feature>
<proteinExistence type="predicted"/>
<evidence type="ECO:0000256" key="1">
    <source>
        <dbReference type="SAM" id="SignalP"/>
    </source>
</evidence>
<gene>
    <name evidence="2" type="ORF">LSH36_922g00002</name>
</gene>
<accession>A0AAD9IY63</accession>